<dbReference type="InterPro" id="IPR009014">
    <property type="entry name" value="Transketo_C/PFOR_II"/>
</dbReference>
<dbReference type="InterPro" id="IPR005475">
    <property type="entry name" value="Transketolase-like_Pyr-bd"/>
</dbReference>
<evidence type="ECO:0000256" key="13">
    <source>
        <dbReference type="PIRSR" id="PIRSR605478-2"/>
    </source>
</evidence>
<reference evidence="18 19" key="1">
    <citation type="journal article" date="2014" name="Int. J. Syst. Evol. Microbiol.">
        <title>Ramlibacter solisilvae sp. nov., isolated from forest soil, and emended description of the genus Ramlibacter.</title>
        <authorList>
            <person name="Lee H.J."/>
            <person name="Lee S.H."/>
            <person name="Lee S.S."/>
            <person name="Lee J.S."/>
            <person name="Kim Y."/>
            <person name="Kim S.C."/>
            <person name="Jeon C.O."/>
        </authorList>
    </citation>
    <scope>NUCLEOTIDE SEQUENCE [LARGE SCALE GENOMIC DNA]</scope>
    <source>
        <strain evidence="18 19">5-10</strain>
    </source>
</reference>
<keyword evidence="8 15" id="KW-0460">Magnesium</keyword>
<dbReference type="EC" id="2.2.1.1" evidence="5 11"/>
<evidence type="ECO:0000256" key="9">
    <source>
        <dbReference type="ARBA" id="ARBA00023052"/>
    </source>
</evidence>
<dbReference type="GO" id="GO:0006098">
    <property type="term" value="P:pentose-phosphate shunt"/>
    <property type="evidence" value="ECO:0007669"/>
    <property type="project" value="TreeGrafter"/>
</dbReference>
<feature type="domain" description="Transketolase-like pyrimidine-binding" evidence="17">
    <location>
        <begin position="354"/>
        <end position="521"/>
    </location>
</feature>
<keyword evidence="7 15" id="KW-0479">Metal-binding</keyword>
<feature type="binding site" evidence="14">
    <location>
        <position position="68"/>
    </location>
    <ligand>
        <name>thiamine diphosphate</name>
        <dbReference type="ChEBI" id="CHEBI:58937"/>
    </ligand>
</feature>
<feature type="site" description="Important for catalytic activity" evidence="16">
    <location>
        <position position="259"/>
    </location>
</feature>
<evidence type="ECO:0000256" key="3">
    <source>
        <dbReference type="ARBA" id="ARBA00007131"/>
    </source>
</evidence>
<evidence type="ECO:0000256" key="6">
    <source>
        <dbReference type="ARBA" id="ARBA00022679"/>
    </source>
</evidence>
<evidence type="ECO:0000256" key="14">
    <source>
        <dbReference type="PIRSR" id="PIRSR605478-3"/>
    </source>
</evidence>
<feature type="binding site" evidence="15">
    <location>
        <position position="155"/>
    </location>
    <ligand>
        <name>Mg(2+)</name>
        <dbReference type="ChEBI" id="CHEBI:18420"/>
    </ligand>
</feature>
<dbReference type="CDD" id="cd07033">
    <property type="entry name" value="TPP_PYR_DXS_TK_like"/>
    <property type="match status" value="1"/>
</dbReference>
<keyword evidence="19" id="KW-1185">Reference proteome</keyword>
<sequence>MSIPDLSPLANAIRFLSIDAIVQAKEGHQGVPLGMAEIATALFTQHLKFNPADPTWPDRDRFVLSNGHGSMLLYSLLYLTGYERIPIDEIRRFRELGSRCEGHPEFDPASGIEVTTGPLGQGIANALGMAVAEAYLNARFGAELVDHYTYAFVGDGCLQEGVGQEMISLAGHLRLSKLILFWDDNRITDDGSTELSISEDVAERFRVAGWHVIEVDGHDIEAVSQAITAARWDTRPSMIACRTVIARGIERLQGLRGGHSGRLHPEDADAARRALDWPHPPFEVPAPVLGAWRDAGRRSQGDYDAWQQRFAALPPSQRAEFQRVLEGRLPAGWREVLAEYKRRALAAETLPSGITISAEINDMLSEVLPERMVACADLEAPMSHKRRLKAFSSDDRSGAYVHCGVREHVMGSLANGMAAHGGIIPLSLTYLAFSDYERPAMRMAALMGLPVKFVFSHDSIGLGKNGPTHQPVEILASLRAMPNMLVLRPADAVEAAECWEIALEHRSGPVTLVFARQALPLVRAAHAGDNLSRRGAYLLADAAGGPRAVTLIATGSEVILALQARALLQAEGIPTAVASMPSWELFDAQDAAYRASILPPGGARVAVEAALRFGWDRYLGERGGFVGMTGFGASGPADALYEKFGITPAAIAAEAKRCLSSQS</sequence>
<feature type="binding site" evidence="13">
    <location>
        <position position="457"/>
    </location>
    <ligand>
        <name>substrate</name>
    </ligand>
</feature>
<feature type="binding site" evidence="13">
    <location>
        <position position="259"/>
    </location>
    <ligand>
        <name>substrate</name>
    </ligand>
</feature>
<dbReference type="FunFam" id="3.40.50.920:FF:000003">
    <property type="entry name" value="Transketolase"/>
    <property type="match status" value="1"/>
</dbReference>
<feature type="binding site" evidence="15">
    <location>
        <position position="185"/>
    </location>
    <ligand>
        <name>Mg(2+)</name>
        <dbReference type="ChEBI" id="CHEBI:18420"/>
    </ligand>
</feature>
<evidence type="ECO:0000256" key="2">
    <source>
        <dbReference type="ARBA" id="ARBA00001941"/>
    </source>
</evidence>
<dbReference type="InterPro" id="IPR029061">
    <property type="entry name" value="THDP-binding"/>
</dbReference>
<dbReference type="Pfam" id="PF22613">
    <property type="entry name" value="Transketolase_C_1"/>
    <property type="match status" value="1"/>
</dbReference>
<gene>
    <name evidence="18" type="ORF">UC35_19770</name>
</gene>
<dbReference type="PANTHER" id="PTHR43522">
    <property type="entry name" value="TRANSKETOLASE"/>
    <property type="match status" value="1"/>
</dbReference>
<comment type="cofactor">
    <cofactor evidence="14">
        <name>thiamine diphosphate</name>
        <dbReference type="ChEBI" id="CHEBI:58937"/>
    </cofactor>
    <text evidence="14">Binds 1 thiamine pyrophosphate per subunit. During the reaction, the substrate forms a covalent intermediate with the cofactor.</text>
</comment>
<dbReference type="FunFam" id="3.40.50.970:FF:000004">
    <property type="entry name" value="Transketolase"/>
    <property type="match status" value="1"/>
</dbReference>
<protein>
    <recommendedName>
        <fullName evidence="5 11">Transketolase</fullName>
        <ecNumber evidence="5 11">2.2.1.1</ecNumber>
    </recommendedName>
</protein>
<dbReference type="PATRIC" id="fig|94132.3.peg.4033"/>
<dbReference type="AlphaFoldDB" id="A0A127K130"/>
<dbReference type="SUPFAM" id="SSF52518">
    <property type="entry name" value="Thiamin diphosphate-binding fold (THDP-binding)"/>
    <property type="match status" value="2"/>
</dbReference>
<comment type="cofactor">
    <cofactor evidence="1">
        <name>Ca(2+)</name>
        <dbReference type="ChEBI" id="CHEBI:29108"/>
    </cofactor>
</comment>
<feature type="binding site" evidence="15">
    <location>
        <position position="187"/>
    </location>
    <ligand>
        <name>Mg(2+)</name>
        <dbReference type="ChEBI" id="CHEBI:18420"/>
    </ligand>
</feature>
<feature type="binding site" evidence="14">
    <location>
        <position position="185"/>
    </location>
    <ligand>
        <name>thiamine diphosphate</name>
        <dbReference type="ChEBI" id="CHEBI:58937"/>
    </ligand>
</feature>
<feature type="active site" description="Proton donor" evidence="12">
    <location>
        <position position="407"/>
    </location>
</feature>
<feature type="binding site" evidence="14">
    <location>
        <position position="259"/>
    </location>
    <ligand>
        <name>thiamine diphosphate</name>
        <dbReference type="ChEBI" id="CHEBI:58937"/>
    </ligand>
</feature>
<evidence type="ECO:0000256" key="1">
    <source>
        <dbReference type="ARBA" id="ARBA00001913"/>
    </source>
</evidence>
<comment type="catalytic activity">
    <reaction evidence="10">
        <text>D-sedoheptulose 7-phosphate + D-glyceraldehyde 3-phosphate = aldehydo-D-ribose 5-phosphate + D-xylulose 5-phosphate</text>
        <dbReference type="Rhea" id="RHEA:10508"/>
        <dbReference type="ChEBI" id="CHEBI:57483"/>
        <dbReference type="ChEBI" id="CHEBI:57737"/>
        <dbReference type="ChEBI" id="CHEBI:58273"/>
        <dbReference type="ChEBI" id="CHEBI:59776"/>
        <dbReference type="EC" id="2.2.1.1"/>
    </reaction>
</comment>
<comment type="cofactor">
    <cofactor evidence="15">
        <name>Mg(2+)</name>
        <dbReference type="ChEBI" id="CHEBI:18420"/>
    </cofactor>
    <text evidence="15">Binds 1 Mg(2+) ion per subunit. Can also utilize other divalent metal cations, such as Ca(2+), Mn(2+) and Co(2+).</text>
</comment>
<dbReference type="InterPro" id="IPR005478">
    <property type="entry name" value="Transketolase_bac-like"/>
</dbReference>
<keyword evidence="9 14" id="KW-0786">Thiamine pyrophosphate</keyword>
<dbReference type="SUPFAM" id="SSF52922">
    <property type="entry name" value="TK C-terminal domain-like"/>
    <property type="match status" value="1"/>
</dbReference>
<evidence type="ECO:0000259" key="17">
    <source>
        <dbReference type="SMART" id="SM00861"/>
    </source>
</evidence>
<dbReference type="GO" id="GO:0004802">
    <property type="term" value="F:transketolase activity"/>
    <property type="evidence" value="ECO:0007669"/>
    <property type="project" value="UniProtKB-UniRule"/>
</dbReference>
<feature type="binding site" evidence="13">
    <location>
        <position position="28"/>
    </location>
    <ligand>
        <name>substrate</name>
    </ligand>
</feature>
<dbReference type="InterPro" id="IPR033247">
    <property type="entry name" value="Transketolase_fam"/>
</dbReference>
<dbReference type="InterPro" id="IPR005474">
    <property type="entry name" value="Transketolase_N"/>
</dbReference>
<dbReference type="CDD" id="cd02012">
    <property type="entry name" value="TPP_TK"/>
    <property type="match status" value="1"/>
</dbReference>
<dbReference type="EMBL" id="CP010951">
    <property type="protein sequence ID" value="AMO24662.1"/>
    <property type="molecule type" value="Genomic_DNA"/>
</dbReference>
<evidence type="ECO:0000256" key="5">
    <source>
        <dbReference type="ARBA" id="ARBA00013152"/>
    </source>
</evidence>
<dbReference type="Pfam" id="PF00456">
    <property type="entry name" value="Transketolase_N"/>
    <property type="match status" value="1"/>
</dbReference>
<dbReference type="Gene3D" id="3.40.50.920">
    <property type="match status" value="1"/>
</dbReference>
<dbReference type="NCBIfam" id="TIGR00232">
    <property type="entry name" value="tktlase_bact"/>
    <property type="match status" value="1"/>
</dbReference>
<evidence type="ECO:0000256" key="16">
    <source>
        <dbReference type="PIRSR" id="PIRSR605478-5"/>
    </source>
</evidence>
<evidence type="ECO:0000256" key="12">
    <source>
        <dbReference type="PIRSR" id="PIRSR605478-1"/>
    </source>
</evidence>
<evidence type="ECO:0000313" key="19">
    <source>
        <dbReference type="Proteomes" id="UP000070433"/>
    </source>
</evidence>
<dbReference type="GO" id="GO:0046872">
    <property type="term" value="F:metal ion binding"/>
    <property type="evidence" value="ECO:0007669"/>
    <property type="project" value="UniProtKB-KW"/>
</dbReference>
<evidence type="ECO:0000313" key="18">
    <source>
        <dbReference type="EMBL" id="AMO24662.1"/>
    </source>
</evidence>
<comment type="cofactor">
    <cofactor evidence="2">
        <name>Co(2+)</name>
        <dbReference type="ChEBI" id="CHEBI:48828"/>
    </cofactor>
</comment>
<comment type="similarity">
    <text evidence="3">Belongs to the transketolase family.</text>
</comment>
<comment type="subunit">
    <text evidence="4">Homodimer.</text>
</comment>
<feature type="binding site" evidence="13">
    <location>
        <position position="469"/>
    </location>
    <ligand>
        <name>substrate</name>
    </ligand>
</feature>
<dbReference type="GO" id="GO:0005829">
    <property type="term" value="C:cytosol"/>
    <property type="evidence" value="ECO:0007669"/>
    <property type="project" value="TreeGrafter"/>
</dbReference>
<dbReference type="SMART" id="SM00861">
    <property type="entry name" value="Transket_pyr"/>
    <property type="match status" value="1"/>
</dbReference>
<feature type="binding site" evidence="14">
    <location>
        <begin position="117"/>
        <end position="119"/>
    </location>
    <ligand>
        <name>thiamine diphosphate</name>
        <dbReference type="ChEBI" id="CHEBI:58937"/>
    </ligand>
</feature>
<feature type="site" description="Important for catalytic activity" evidence="16">
    <location>
        <position position="28"/>
    </location>
</feature>
<dbReference type="PANTHER" id="PTHR43522:SF2">
    <property type="entry name" value="TRANSKETOLASE 1-RELATED"/>
    <property type="match status" value="1"/>
</dbReference>
<keyword evidence="6 18" id="KW-0808">Transferase</keyword>
<feature type="binding site" evidence="13">
    <location>
        <position position="516"/>
    </location>
    <ligand>
        <name>substrate</name>
    </ligand>
</feature>
<dbReference type="RefSeq" id="WP_061502742.1">
    <property type="nucleotide sequence ID" value="NZ_CP010951.1"/>
</dbReference>
<dbReference type="Gene3D" id="3.40.50.970">
    <property type="match status" value="2"/>
</dbReference>
<evidence type="ECO:0000256" key="8">
    <source>
        <dbReference type="ARBA" id="ARBA00022842"/>
    </source>
</evidence>
<proteinExistence type="inferred from homology"/>
<evidence type="ECO:0000256" key="4">
    <source>
        <dbReference type="ARBA" id="ARBA00011738"/>
    </source>
</evidence>
<evidence type="ECO:0000256" key="10">
    <source>
        <dbReference type="ARBA" id="ARBA00049473"/>
    </source>
</evidence>
<accession>A0A127K130</accession>
<organism evidence="18 19">
    <name type="scientific">Ramlibacter tataouinensis</name>
    <dbReference type="NCBI Taxonomy" id="94132"/>
    <lineage>
        <taxon>Bacteria</taxon>
        <taxon>Pseudomonadati</taxon>
        <taxon>Pseudomonadota</taxon>
        <taxon>Betaproteobacteria</taxon>
        <taxon>Burkholderiales</taxon>
        <taxon>Comamonadaceae</taxon>
        <taxon>Ramlibacter</taxon>
    </lineage>
</organism>
<name>A0A127K130_9BURK</name>
<feature type="binding site" evidence="14">
    <location>
        <position position="156"/>
    </location>
    <ligand>
        <name>thiamine diphosphate</name>
        <dbReference type="ChEBI" id="CHEBI:58937"/>
    </ligand>
</feature>
<evidence type="ECO:0000256" key="15">
    <source>
        <dbReference type="PIRSR" id="PIRSR605478-4"/>
    </source>
</evidence>
<dbReference type="InterPro" id="IPR055152">
    <property type="entry name" value="Transketolase-like_C_2"/>
</dbReference>
<evidence type="ECO:0000256" key="7">
    <source>
        <dbReference type="ARBA" id="ARBA00022723"/>
    </source>
</evidence>
<dbReference type="OrthoDB" id="8732661at2"/>
<dbReference type="Proteomes" id="UP000070433">
    <property type="component" value="Chromosome"/>
</dbReference>
<evidence type="ECO:0000256" key="11">
    <source>
        <dbReference type="NCBIfam" id="TIGR00232"/>
    </source>
</evidence>
<feature type="binding site" evidence="14">
    <location>
        <position position="433"/>
    </location>
    <ligand>
        <name>thiamine diphosphate</name>
        <dbReference type="ChEBI" id="CHEBI:58937"/>
    </ligand>
</feature>
<dbReference type="Pfam" id="PF02779">
    <property type="entry name" value="Transket_pyr"/>
    <property type="match status" value="1"/>
</dbReference>